<dbReference type="PROSITE" id="PS52050">
    <property type="entry name" value="WYL"/>
    <property type="match status" value="1"/>
</dbReference>
<organism evidence="2">
    <name type="scientific">Companilactobacillus formosensis</name>
    <dbReference type="NCBI Taxonomy" id="1617889"/>
    <lineage>
        <taxon>Bacteria</taxon>
        <taxon>Bacillati</taxon>
        <taxon>Bacillota</taxon>
        <taxon>Bacilli</taxon>
        <taxon>Lactobacillales</taxon>
        <taxon>Lactobacillaceae</taxon>
        <taxon>Companilactobacillus</taxon>
    </lineage>
</organism>
<feature type="domain" description="WYL" evidence="1">
    <location>
        <begin position="185"/>
        <end position="246"/>
    </location>
</feature>
<proteinExistence type="predicted"/>
<name>A0A2P4R444_9LACO</name>
<sequence>MISFILLSDLLLTPVYKWGKDKLMVKKIEQSQAQDKNIKIGSRERILEELMRMLSGDTINYKDAMERYHTSIKPIQVDFQIIRSTSQTYMPNYEMYYDHIRKAHGIKDNGMMKASQILTILMILVGTKIFSKKELIEIDGVLMKLASKKGKADIKKLMMSEMDKYRATTPVDDLSYRVGEFAMWILEKKVIEFTYNSGRNNDSQKTYVGVPYNIYFRESYFYTMIYLSDKKKTYLFRLDRFKKIEMTHKSLIVPAAKRKDTGEVLGKTQLLSMGNDIHFRILYLDYPQAALDKLPSSKIEKRLDDKSVIITGELFSEGAIRWILSQGNRVKVLQLQSLIDEVKNRLKSTLEFYE</sequence>
<accession>A0A2P4R444</accession>
<comment type="caution">
    <text evidence="2">The sequence shown here is derived from an EMBL/GenBank/DDBJ whole genome shotgun (WGS) entry which is preliminary data.</text>
</comment>
<dbReference type="EMBL" id="PPWZ01000092">
    <property type="protein sequence ID" value="POH35956.1"/>
    <property type="molecule type" value="Genomic_DNA"/>
</dbReference>
<dbReference type="InterPro" id="IPR026881">
    <property type="entry name" value="WYL_dom"/>
</dbReference>
<evidence type="ECO:0000259" key="1">
    <source>
        <dbReference type="Pfam" id="PF13280"/>
    </source>
</evidence>
<protein>
    <submittedName>
        <fullName evidence="2">WYL domain-containing protein</fullName>
    </submittedName>
</protein>
<dbReference type="Pfam" id="PF13280">
    <property type="entry name" value="WYL"/>
    <property type="match status" value="1"/>
</dbReference>
<dbReference type="AlphaFoldDB" id="A0A2P4R444"/>
<gene>
    <name evidence="2" type="ORF">C2R26_10965</name>
</gene>
<reference evidence="2" key="1">
    <citation type="submission" date="2018-01" db="EMBL/GenBank/DDBJ databases">
        <title>Genome sequnecing of Lactobacillus formosensis KACC 18721.</title>
        <authorList>
            <person name="Kim S.-J."/>
            <person name="Heo J."/>
        </authorList>
    </citation>
    <scope>NUCLEOTIDE SEQUENCE</scope>
    <source>
        <strain evidence="2">KACC 18721</strain>
    </source>
</reference>
<evidence type="ECO:0000313" key="2">
    <source>
        <dbReference type="EMBL" id="POH35956.1"/>
    </source>
</evidence>